<feature type="domain" description="Histidine kinase/HSP90-like ATPase" evidence="11">
    <location>
        <begin position="377"/>
        <end position="472"/>
    </location>
</feature>
<dbReference type="GO" id="GO:0000155">
    <property type="term" value="F:phosphorelay sensor kinase activity"/>
    <property type="evidence" value="ECO:0007669"/>
    <property type="project" value="InterPro"/>
</dbReference>
<keyword evidence="10" id="KW-0812">Transmembrane</keyword>
<dbReference type="AlphaFoldDB" id="A0A806FPE6"/>
<evidence type="ECO:0000256" key="9">
    <source>
        <dbReference type="SAM" id="MobiDB-lite"/>
    </source>
</evidence>
<dbReference type="Proteomes" id="UP000008394">
    <property type="component" value="Chromosome"/>
</dbReference>
<evidence type="ECO:0000259" key="11">
    <source>
        <dbReference type="SMART" id="SM00387"/>
    </source>
</evidence>
<protein>
    <recommendedName>
        <fullName evidence="2">histidine kinase</fullName>
        <ecNumber evidence="2">2.7.13.3</ecNumber>
    </recommendedName>
</protein>
<feature type="transmembrane region" description="Helical" evidence="10">
    <location>
        <begin position="160"/>
        <end position="178"/>
    </location>
</feature>
<dbReference type="InterPro" id="IPR011712">
    <property type="entry name" value="Sig_transdc_His_kin_sub3_dim/P"/>
</dbReference>
<keyword evidence="7" id="KW-0067">ATP-binding</keyword>
<keyword evidence="10" id="KW-0472">Membrane</keyword>
<dbReference type="KEGG" id="bnm:BALAC2494_00197"/>
<feature type="transmembrane region" description="Helical" evidence="10">
    <location>
        <begin position="576"/>
        <end position="597"/>
    </location>
</feature>
<dbReference type="Pfam" id="PF07730">
    <property type="entry name" value="HisKA_3"/>
    <property type="match status" value="1"/>
</dbReference>
<dbReference type="InterPro" id="IPR003594">
    <property type="entry name" value="HATPase_dom"/>
</dbReference>
<feature type="transmembrane region" description="Helical" evidence="10">
    <location>
        <begin position="220"/>
        <end position="239"/>
    </location>
</feature>
<dbReference type="InterPro" id="IPR055558">
    <property type="entry name" value="DUF7134"/>
</dbReference>
<feature type="transmembrane region" description="Helical" evidence="10">
    <location>
        <begin position="603"/>
        <end position="627"/>
    </location>
</feature>
<dbReference type="Pfam" id="PF23539">
    <property type="entry name" value="DUF7134"/>
    <property type="match status" value="2"/>
</dbReference>
<keyword evidence="8" id="KW-0902">Two-component regulatory system</keyword>
<feature type="transmembrane region" description="Helical" evidence="10">
    <location>
        <begin position="116"/>
        <end position="140"/>
    </location>
</feature>
<keyword evidence="4 12" id="KW-0808">Transferase</keyword>
<dbReference type="SUPFAM" id="SSF55874">
    <property type="entry name" value="ATPase domain of HSP90 chaperone/DNA topoisomerase II/histidine kinase"/>
    <property type="match status" value="1"/>
</dbReference>
<evidence type="ECO:0000256" key="1">
    <source>
        <dbReference type="ARBA" id="ARBA00000085"/>
    </source>
</evidence>
<dbReference type="PANTHER" id="PTHR24421:SF10">
    <property type="entry name" value="NITRATE_NITRITE SENSOR PROTEIN NARQ"/>
    <property type="match status" value="1"/>
</dbReference>
<evidence type="ECO:0000256" key="4">
    <source>
        <dbReference type="ARBA" id="ARBA00022679"/>
    </source>
</evidence>
<dbReference type="PANTHER" id="PTHR24421">
    <property type="entry name" value="NITRATE/NITRITE SENSOR PROTEIN NARX-RELATED"/>
    <property type="match status" value="1"/>
</dbReference>
<feature type="transmembrane region" description="Helical" evidence="10">
    <location>
        <begin position="634"/>
        <end position="650"/>
    </location>
</feature>
<evidence type="ECO:0000256" key="10">
    <source>
        <dbReference type="SAM" id="Phobius"/>
    </source>
</evidence>
<dbReference type="EC" id="2.7.13.3" evidence="2"/>
<evidence type="ECO:0000313" key="12">
    <source>
        <dbReference type="EMBL" id="AEK30506.1"/>
    </source>
</evidence>
<reference evidence="12 13" key="1">
    <citation type="journal article" date="2011" name="J. Bacteriol.">
        <title>Genome Sequence of the Probiotic Strain Bifidobacterium animalis subsp. lactis CNCM I-2494.</title>
        <authorList>
            <person name="Chervaux C."/>
            <person name="Grimaldi C."/>
            <person name="Bolotin A."/>
            <person name="Quinquis B."/>
            <person name="Legrain-Raspaud S."/>
            <person name="van Hylckama Vlieg J.E."/>
            <person name="Denariaz G."/>
            <person name="Smokvina T."/>
        </authorList>
    </citation>
    <scope>NUCLEOTIDE SEQUENCE [LARGE SCALE GENOMIC DNA]</scope>
    <source>
        <strain evidence="12 13">CNCM I-2494</strain>
    </source>
</reference>
<organism evidence="12 13">
    <name type="scientific">Bifidobacterium animalis subsp. lactis CNCM I-2494</name>
    <dbReference type="NCBI Taxonomy" id="1042403"/>
    <lineage>
        <taxon>Bacteria</taxon>
        <taxon>Bacillati</taxon>
        <taxon>Actinomycetota</taxon>
        <taxon>Actinomycetes</taxon>
        <taxon>Bifidobacteriales</taxon>
        <taxon>Bifidobacteriaceae</taxon>
        <taxon>Bifidobacterium</taxon>
    </lineage>
</organism>
<keyword evidence="10" id="KW-1133">Transmembrane helix</keyword>
<feature type="region of interest" description="Disordered" evidence="9">
    <location>
        <begin position="497"/>
        <end position="534"/>
    </location>
</feature>
<dbReference type="EMBL" id="CP002915">
    <property type="protein sequence ID" value="AEK30506.1"/>
    <property type="molecule type" value="Genomic_DNA"/>
</dbReference>
<comment type="catalytic activity">
    <reaction evidence="1">
        <text>ATP + protein L-histidine = ADP + protein N-phospho-L-histidine.</text>
        <dbReference type="EC" id="2.7.13.3"/>
    </reaction>
</comment>
<dbReference type="GO" id="GO:0046983">
    <property type="term" value="F:protein dimerization activity"/>
    <property type="evidence" value="ECO:0007669"/>
    <property type="project" value="InterPro"/>
</dbReference>
<evidence type="ECO:0000256" key="2">
    <source>
        <dbReference type="ARBA" id="ARBA00012438"/>
    </source>
</evidence>
<keyword evidence="5" id="KW-0547">Nucleotide-binding</keyword>
<dbReference type="CDD" id="cd16917">
    <property type="entry name" value="HATPase_UhpB-NarQ-NarX-like"/>
    <property type="match status" value="1"/>
</dbReference>
<evidence type="ECO:0000256" key="3">
    <source>
        <dbReference type="ARBA" id="ARBA00022553"/>
    </source>
</evidence>
<feature type="transmembrane region" description="Helical" evidence="10">
    <location>
        <begin position="57"/>
        <end position="81"/>
    </location>
</feature>
<evidence type="ECO:0000256" key="6">
    <source>
        <dbReference type="ARBA" id="ARBA00022777"/>
    </source>
</evidence>
<evidence type="ECO:0000256" key="7">
    <source>
        <dbReference type="ARBA" id="ARBA00022840"/>
    </source>
</evidence>
<proteinExistence type="predicted"/>
<feature type="region of interest" description="Disordered" evidence="9">
    <location>
        <begin position="857"/>
        <end position="894"/>
    </location>
</feature>
<name>A0A806FPE6_BIFAN</name>
<feature type="transmembrane region" description="Helical" evidence="10">
    <location>
        <begin position="731"/>
        <end position="753"/>
    </location>
</feature>
<dbReference type="Gene3D" id="3.30.565.10">
    <property type="entry name" value="Histidine kinase-like ATPase, C-terminal domain"/>
    <property type="match status" value="1"/>
</dbReference>
<dbReference type="GO" id="GO:0016020">
    <property type="term" value="C:membrane"/>
    <property type="evidence" value="ECO:0007669"/>
    <property type="project" value="InterPro"/>
</dbReference>
<gene>
    <name evidence="12" type="ORF">BALAC2494_00197</name>
</gene>
<dbReference type="InterPro" id="IPR036890">
    <property type="entry name" value="HATPase_C_sf"/>
</dbReference>
<dbReference type="Gene3D" id="1.20.5.1930">
    <property type="match status" value="1"/>
</dbReference>
<evidence type="ECO:0000313" key="13">
    <source>
        <dbReference type="Proteomes" id="UP000008394"/>
    </source>
</evidence>
<dbReference type="SMART" id="SM00387">
    <property type="entry name" value="HATPase_c"/>
    <property type="match status" value="1"/>
</dbReference>
<feature type="transmembrane region" description="Helical" evidence="10">
    <location>
        <begin position="679"/>
        <end position="699"/>
    </location>
</feature>
<evidence type="ECO:0000256" key="5">
    <source>
        <dbReference type="ARBA" id="ARBA00022741"/>
    </source>
</evidence>
<dbReference type="InterPro" id="IPR050482">
    <property type="entry name" value="Sensor_HK_TwoCompSys"/>
</dbReference>
<feature type="compositionally biased region" description="Polar residues" evidence="9">
    <location>
        <begin position="861"/>
        <end position="875"/>
    </location>
</feature>
<keyword evidence="3" id="KW-0597">Phosphoprotein</keyword>
<sequence>MPSYSLTAFERCNAFNLTHMHRQGGTIIPQTHVQVVCGLYAEDMGERLKAFLATHRMLVIDTMATMLICLLWAITTIPPFLEDGLLLRWDADGWTRIWSILLTLPFALRRTKPHAAAIWFVVTVAVQLVFGPAFLFADAMALPMFYSAVVYDCRNRTREYAIMALAFDVATVAVIVFANTHGTIFGRNHMAILSGVYACAPEGAGFSMQSCAAASMESSLLYFIMFTLVLATTLVAALWQRARQHTIRMLGERNAAIAAREQEEKLIAASAERARIARDMHDIVAHTLSIIIIQSDGGRYAATHDVQLARSTMDTIRHEAEHAMHDMKQLLGVFGGSSHADYHDINALIEQAAKVSPDIHVRRELVGEPSPQLLSESASVAMYHVVQEALTNVRKYAGLNVNVEVREEWNSGTLSFTISDDGRGASAAMDGHKAGYGLLGMNERIEAVGGMVEAGPRLNGGFAVHAEVPLATSVQQAGIGSESLLQASAMHTAMHGGSSAVEVSEESWDGDAANSTGADVDDRDAQQGNDKGDHEIWPNFMQLGESLRSKPIAQIHEDGHENWITRLSHWAEHHYVLTDTILVAVTTAIIVTVPGGMELQVAGYHFSSASGAFGVMMTVLLMLPLCWRRRFPRAVALAFAILVFLQLVFVRPLFTADLAAPFIAYAAMLYSSKRGTWKWLSALIALDGLLFAFKTMLLVEGHTSVVEWMLHATPALRPEDGTVSIEFASQVFIEFAVLSIMVCLLAMALGAWVKISGSNPQVLEARAEALREEQRKQRISAANRERDRISASIQSEVSETLNSVIVETTQEISIIDHQLAQGEEPSAEWISQAFAAIGSQGRTALKRMRELLGVLRETGASDETNPSQNQLNLTPAKSLDEQISAAQSRGVGNA</sequence>
<keyword evidence="6 12" id="KW-0418">Kinase</keyword>
<accession>A0A806FPE6</accession>
<dbReference type="Pfam" id="PF02518">
    <property type="entry name" value="HATPase_c"/>
    <property type="match status" value="1"/>
</dbReference>
<evidence type="ECO:0000256" key="8">
    <source>
        <dbReference type="ARBA" id="ARBA00023012"/>
    </source>
</evidence>